<keyword evidence="1" id="KW-0732">Signal</keyword>
<dbReference type="KEGG" id="naf:GQ61_06650"/>
<organism evidence="2 3">
    <name type="scientific">Candidatus Nucleicultrix amoebiphila FS5</name>
    <dbReference type="NCBI Taxonomy" id="1414854"/>
    <lineage>
        <taxon>Bacteria</taxon>
        <taxon>Pseudomonadati</taxon>
        <taxon>Pseudomonadota</taxon>
        <taxon>Alphaproteobacteria</taxon>
        <taxon>Holosporales</taxon>
        <taxon>Candidatus Nucleicultricaceae</taxon>
        <taxon>Candidatus Nucleicultrix</taxon>
    </lineage>
</organism>
<proteinExistence type="predicted"/>
<protein>
    <recommendedName>
        <fullName evidence="4">Lipoprotein</fullName>
    </recommendedName>
</protein>
<dbReference type="AlphaFoldDB" id="A0A1W6N5C7"/>
<evidence type="ECO:0000256" key="1">
    <source>
        <dbReference type="SAM" id="SignalP"/>
    </source>
</evidence>
<feature type="signal peptide" evidence="1">
    <location>
        <begin position="1"/>
        <end position="22"/>
    </location>
</feature>
<evidence type="ECO:0000313" key="2">
    <source>
        <dbReference type="EMBL" id="ARN85022.1"/>
    </source>
</evidence>
<accession>A0A1W6N5C7</accession>
<gene>
    <name evidence="2" type="ORF">GQ61_06650</name>
</gene>
<name>A0A1W6N5C7_9PROT</name>
<dbReference type="Proteomes" id="UP000237351">
    <property type="component" value="Chromosome"/>
</dbReference>
<dbReference type="RefSeq" id="WP_085784534.1">
    <property type="nucleotide sequence ID" value="NZ_CP008743.1"/>
</dbReference>
<reference evidence="2 3" key="1">
    <citation type="submission" date="2014-06" db="EMBL/GenBank/DDBJ databases">
        <title>The genome of the endonuclear symbiont Nucleicultrix amoebiphila.</title>
        <authorList>
            <person name="Schulz F."/>
            <person name="Horn M."/>
        </authorList>
    </citation>
    <scope>NUCLEOTIDE SEQUENCE [LARGE SCALE GENOMIC DNA]</scope>
    <source>
        <strain evidence="2 3">FS5</strain>
    </source>
</reference>
<evidence type="ECO:0008006" key="4">
    <source>
        <dbReference type="Google" id="ProtNLM"/>
    </source>
</evidence>
<feature type="chain" id="PRO_5012439031" description="Lipoprotein" evidence="1">
    <location>
        <begin position="23"/>
        <end position="350"/>
    </location>
</feature>
<sequence>MRSIVLIIVFLIAAAHSFCSFASSDLIDEGEAIQRISKKTSEPQFPITSDFIKKLSLETLQKSIDIYDAAIKKGMGSKDMRSEFKLAYGLLTPDQVVQSMTMRSIGKELSSSVGFNYRSMLSSTMPEAKEAFDGLIYDCSFKRAGYLNDSFGVLDSAFGNFFYNFMKDPTEENLYKESKKFLKNYVTAFTIAFAGYYHQSKVLAPNDYLSDEFQMATCMAAGGALSYFTSSIFIELADYYTDKLFLHIPIIFDSWNKPKTVSKGKSKTLDSREETSITKAPLSLKRKIHFGLVNISYEFGSYLGESLYRFSPATLTMSSYEEELRSSKEAYGTLAASITNMLWMGVEKFL</sequence>
<evidence type="ECO:0000313" key="3">
    <source>
        <dbReference type="Proteomes" id="UP000237351"/>
    </source>
</evidence>
<dbReference type="EMBL" id="CP008743">
    <property type="protein sequence ID" value="ARN85022.1"/>
    <property type="molecule type" value="Genomic_DNA"/>
</dbReference>
<keyword evidence="3" id="KW-1185">Reference proteome</keyword>